<feature type="transmembrane region" description="Helical" evidence="2">
    <location>
        <begin position="260"/>
        <end position="278"/>
    </location>
</feature>
<evidence type="ECO:0000256" key="1">
    <source>
        <dbReference type="SAM" id="MobiDB-lite"/>
    </source>
</evidence>
<dbReference type="EMBL" id="JAFJZO010000036">
    <property type="protein sequence ID" value="KAG5490106.1"/>
    <property type="molecule type" value="Genomic_DNA"/>
</dbReference>
<sequence>MQENGHTTATASQPPSYESVLVFLSSLAQWLKVAQEHLTCKHEAGRHAIAVEVLTRYYESVYGPLEEFVWRRTTAVSEARSIFPTASVQLTAWVFLRVLLFLVAWRMLMRLVRATTLPRLRARQIASHCCAHLSWLDNARVVEALIWSDAAQRGINATLLWTVGACGAVACLLILGLLTMHVWVDTVLWHVLQRWMLSLSQVQAWVSSCVWWPSGESPTGAATPLVEYATSFLSVVSAWQSNLLAPLVGLRRIMQQIKIVYLWSMIGGAVLGVALWLLSYSSRLLQIYNASLPYFEENDSLMRWLAQQEAEATQQCADAAVVALLEGQRWQEKVMERLTNSLAQATNQERQRCLDLVQGGGGQDDFRDDATLAAATSDASEDVQCGGDPVAPGSGAEMVSEGCIASGQAGSPCKEFEVPLHCALHGTQEEEASAAAATGEEEAAGGGRNTLPRLEKVKEAATNTSCGQRE</sequence>
<evidence type="ECO:0000256" key="2">
    <source>
        <dbReference type="SAM" id="Phobius"/>
    </source>
</evidence>
<evidence type="ECO:0000313" key="4">
    <source>
        <dbReference type="Proteomes" id="UP000674318"/>
    </source>
</evidence>
<keyword evidence="2" id="KW-1133">Transmembrane helix</keyword>
<keyword evidence="2" id="KW-0472">Membrane</keyword>
<feature type="transmembrane region" description="Helical" evidence="2">
    <location>
        <begin position="90"/>
        <end position="109"/>
    </location>
</feature>
<dbReference type="RefSeq" id="XP_067752434.1">
    <property type="nucleotide sequence ID" value="XM_067896277.1"/>
</dbReference>
<proteinExistence type="predicted"/>
<keyword evidence="2" id="KW-0812">Transmembrane</keyword>
<protein>
    <submittedName>
        <fullName evidence="3">Uncharacterized protein</fullName>
    </submittedName>
</protein>
<gene>
    <name evidence="3" type="ORF">JKF63_00225</name>
</gene>
<keyword evidence="4" id="KW-1185">Reference proteome</keyword>
<dbReference type="AlphaFoldDB" id="A0A836I4L5"/>
<dbReference type="GeneID" id="94286354"/>
<accession>A0A836I4L5</accession>
<dbReference type="KEGG" id="phet:94286354"/>
<dbReference type="Proteomes" id="UP000674318">
    <property type="component" value="Unassembled WGS sequence"/>
</dbReference>
<comment type="caution">
    <text evidence="3">The sequence shown here is derived from an EMBL/GenBank/DDBJ whole genome shotgun (WGS) entry which is preliminary data.</text>
</comment>
<feature type="region of interest" description="Disordered" evidence="1">
    <location>
        <begin position="429"/>
        <end position="470"/>
    </location>
</feature>
<name>A0A836I4L5_9TRYP</name>
<feature type="compositionally biased region" description="Polar residues" evidence="1">
    <location>
        <begin position="461"/>
        <end position="470"/>
    </location>
</feature>
<reference evidence="3 4" key="1">
    <citation type="submission" date="2021-02" db="EMBL/GenBank/DDBJ databases">
        <title>Porcisia hertigi Genome sequencing and assembly.</title>
        <authorList>
            <person name="Almutairi H."/>
            <person name="Gatherer D."/>
        </authorList>
    </citation>
    <scope>NUCLEOTIDE SEQUENCE [LARGE SCALE GENOMIC DNA]</scope>
    <source>
        <strain evidence="3 4">C119</strain>
    </source>
</reference>
<evidence type="ECO:0000313" key="3">
    <source>
        <dbReference type="EMBL" id="KAG5490106.1"/>
    </source>
</evidence>
<feature type="transmembrane region" description="Helical" evidence="2">
    <location>
        <begin position="159"/>
        <end position="184"/>
    </location>
</feature>
<dbReference type="OrthoDB" id="266838at2759"/>
<organism evidence="3 4">
    <name type="scientific">Porcisia hertigi</name>
    <dbReference type="NCBI Taxonomy" id="2761500"/>
    <lineage>
        <taxon>Eukaryota</taxon>
        <taxon>Discoba</taxon>
        <taxon>Euglenozoa</taxon>
        <taxon>Kinetoplastea</taxon>
        <taxon>Metakinetoplastina</taxon>
        <taxon>Trypanosomatida</taxon>
        <taxon>Trypanosomatidae</taxon>
        <taxon>Leishmaniinae</taxon>
        <taxon>Porcisia</taxon>
    </lineage>
</organism>